<evidence type="ECO:0000313" key="6">
    <source>
        <dbReference type="EMBL" id="GIN59246.1"/>
    </source>
</evidence>
<feature type="coiled-coil region" evidence="2">
    <location>
        <begin position="20"/>
        <end position="124"/>
    </location>
</feature>
<evidence type="ECO:0000256" key="1">
    <source>
        <dbReference type="ARBA" id="ARBA00022612"/>
    </source>
</evidence>
<feature type="compositionally biased region" description="Basic and acidic residues" evidence="3">
    <location>
        <begin position="918"/>
        <end position="942"/>
    </location>
</feature>
<feature type="compositionally biased region" description="Basic residues" evidence="3">
    <location>
        <begin position="1238"/>
        <end position="1247"/>
    </location>
</feature>
<feature type="domain" description="Phage tail tape measure protein" evidence="5">
    <location>
        <begin position="200"/>
        <end position="399"/>
    </location>
</feature>
<accession>A0ABQ4KP35</accession>
<protein>
    <recommendedName>
        <fullName evidence="5">Phage tail tape measure protein domain-containing protein</fullName>
    </recommendedName>
</protein>
<sequence length="1247" mass="133921">MAKQLGVKLVSNSSQFKSDMGALSRQLKALKGELQANANETDKYGNKLQNNEAKVKILTRQLDVHRQKVKQLKMAYQDSANQTGKNSKETQNLEARLHKATAEMNKAEGELKRLKSTMANVANVTKKTKMSFKEFDQSFRNIGSNMRNVGLGVSLGAGAAFAGLVKPIKEAVAVSMEFDAGMSEVSAISGATGKELDKLRKEAKRLGETTVFSASQSAEGMKYLALAGWKTNDILAGMPGMLDLAAAGNLDLARAADITSDTMQAFGLKANKATHAADVFAYAQANANTNVEQLGEGMEYLAPVANTLGWELEESSAALMAFADSGIKGSKGGQAFATSLGRLAKPTSAMKKEMKKLGMAFFDAEGNMKPLPKVVAEIEKGTKGMTREQKSAVLTTLFGAQAYKHWAILLEQGSDELERTTKELKNADGAAKDMAKTMLDNAQGDIVLFKSAIEGLQISLAEKLTPAFRDVIQQGTELIDGFNGLDDATKETIAKTSLLGAGILGTVTAVGALTASIGALMAFAGPVGLAIVGGTALLGGLALAIYANETKTKALKKEQEKARVEALIYGEGLSEGTREGVKGYVDLYEGAKVKMYELKNMSGEEAQKTSAEIVKAFGEMGDQVVSTLEDQKTKIAKAIYSIYEVAGEAGVDAARETTKKAMELIDEDIARYKEAVDTIADIHKEYKGDLSQLPDDVAKAYQEALKVMSQGSTAFASTQEEMRNLQRKIAETNGQVMYEEAQKFYSNVNEQYKNAVQAANEFYQENKAILDKQLAMYPEFEGEYNKLVTGLQASTDSMIYEATISYNKSLGILSDNLDARGKLIDIATGKEFEKQFKLVESVTGAREKVQETDLEHYMRWVEYTQDTLKRTEDFSKRTKDVYQKQLEQFLIASGKTKEDAKKISKQLVDESLAELGKGDEKAKKAGKDKGEAHKKGIEETKGANKKAGADVTNETDKELNKKKDSASKAGKDKGNAHKQGLSSTQSSNTSTASLLGSAVTGVLAKTTDGGGGRKAGSLFKGGLGGQASAVRSTAYMVANRGLSGLKSVNTSGAGSMFVAGFRGSISSGSGSVWSAAWSLGRQALSALRSSIKTASPSKETAITGEWFTQGFAIGIDDEAKTAVKSAVSMAKDTTEAFRKEIDSAPLNVSLAAKEISNNRDVLTVLHEIGSSKLEDRLAMLEDGISKLTDVMTNLMSIQSEQMIAIANTPPVLELNGYVVSKALKDDMTKAQKRDQYTKNRRPKGGVR</sequence>
<feature type="compositionally biased region" description="Basic and acidic residues" evidence="3">
    <location>
        <begin position="954"/>
        <end position="975"/>
    </location>
</feature>
<dbReference type="PANTHER" id="PTHR37813">
    <property type="entry name" value="FELS-2 PROPHAGE PROTEIN"/>
    <property type="match status" value="1"/>
</dbReference>
<feature type="region of interest" description="Disordered" evidence="3">
    <location>
        <begin position="918"/>
        <end position="990"/>
    </location>
</feature>
<keyword evidence="1" id="KW-1188">Viral release from host cell</keyword>
<proteinExistence type="predicted"/>
<organism evidence="6 7">
    <name type="scientific">Lederbergia ruris</name>
    <dbReference type="NCBI Taxonomy" id="217495"/>
    <lineage>
        <taxon>Bacteria</taxon>
        <taxon>Bacillati</taxon>
        <taxon>Bacillota</taxon>
        <taxon>Bacilli</taxon>
        <taxon>Bacillales</taxon>
        <taxon>Bacillaceae</taxon>
        <taxon>Lederbergia</taxon>
    </lineage>
</organism>
<dbReference type="Pfam" id="PF10145">
    <property type="entry name" value="PhageMin_Tail"/>
    <property type="match status" value="1"/>
</dbReference>
<dbReference type="NCBIfam" id="TIGR01760">
    <property type="entry name" value="tape_meas_TP901"/>
    <property type="match status" value="1"/>
</dbReference>
<feature type="region of interest" description="Disordered" evidence="3">
    <location>
        <begin position="1228"/>
        <end position="1247"/>
    </location>
</feature>
<evidence type="ECO:0000256" key="4">
    <source>
        <dbReference type="SAM" id="Phobius"/>
    </source>
</evidence>
<keyword evidence="4" id="KW-1133">Transmembrane helix</keyword>
<gene>
    <name evidence="6" type="ORF">J8TS2_35650</name>
</gene>
<dbReference type="Proteomes" id="UP000679950">
    <property type="component" value="Unassembled WGS sequence"/>
</dbReference>
<keyword evidence="4" id="KW-0472">Membrane</keyword>
<reference evidence="6 7" key="1">
    <citation type="submission" date="2021-03" db="EMBL/GenBank/DDBJ databases">
        <title>Antimicrobial resistance genes in bacteria isolated from Japanese honey, and their potential for conferring macrolide and lincosamide resistance in the American foulbrood pathogen Paenibacillus larvae.</title>
        <authorList>
            <person name="Okamoto M."/>
            <person name="Kumagai M."/>
            <person name="Kanamori H."/>
            <person name="Takamatsu D."/>
        </authorList>
    </citation>
    <scope>NUCLEOTIDE SEQUENCE [LARGE SCALE GENOMIC DNA]</scope>
    <source>
        <strain evidence="6 7">J8TS2</strain>
    </source>
</reference>
<dbReference type="InterPro" id="IPR010090">
    <property type="entry name" value="Phage_tape_meas"/>
</dbReference>
<keyword evidence="7" id="KW-1185">Reference proteome</keyword>
<feature type="compositionally biased region" description="Basic and acidic residues" evidence="3">
    <location>
        <begin position="1228"/>
        <end position="1237"/>
    </location>
</feature>
<comment type="caution">
    <text evidence="6">The sequence shown here is derived from an EMBL/GenBank/DDBJ whole genome shotgun (WGS) entry which is preliminary data.</text>
</comment>
<feature type="compositionally biased region" description="Low complexity" evidence="3">
    <location>
        <begin position="981"/>
        <end position="990"/>
    </location>
</feature>
<feature type="transmembrane region" description="Helical" evidence="4">
    <location>
        <begin position="498"/>
        <end position="521"/>
    </location>
</feature>
<dbReference type="RefSeq" id="WP_212967140.1">
    <property type="nucleotide sequence ID" value="NZ_BORB01000039.1"/>
</dbReference>
<dbReference type="PANTHER" id="PTHR37813:SF1">
    <property type="entry name" value="FELS-2 PROPHAGE PROTEIN"/>
    <property type="match status" value="1"/>
</dbReference>
<keyword evidence="2" id="KW-0175">Coiled coil</keyword>
<name>A0ABQ4KP35_9BACI</name>
<evidence type="ECO:0000256" key="3">
    <source>
        <dbReference type="SAM" id="MobiDB-lite"/>
    </source>
</evidence>
<dbReference type="Gene3D" id="1.20.5.170">
    <property type="match status" value="1"/>
</dbReference>
<keyword evidence="4" id="KW-0812">Transmembrane</keyword>
<evidence type="ECO:0000259" key="5">
    <source>
        <dbReference type="Pfam" id="PF10145"/>
    </source>
</evidence>
<evidence type="ECO:0000313" key="7">
    <source>
        <dbReference type="Proteomes" id="UP000679950"/>
    </source>
</evidence>
<dbReference type="SUPFAM" id="SSF57997">
    <property type="entry name" value="Tropomyosin"/>
    <property type="match status" value="1"/>
</dbReference>
<evidence type="ECO:0000256" key="2">
    <source>
        <dbReference type="SAM" id="Coils"/>
    </source>
</evidence>
<feature type="transmembrane region" description="Helical" evidence="4">
    <location>
        <begin position="527"/>
        <end position="547"/>
    </location>
</feature>
<dbReference type="EMBL" id="BORB01000039">
    <property type="protein sequence ID" value="GIN59246.1"/>
    <property type="molecule type" value="Genomic_DNA"/>
</dbReference>